<name>A0AAT9G7K0_9RICK</name>
<evidence type="ECO:0000256" key="1">
    <source>
        <dbReference type="SAM" id="MobiDB-lite"/>
    </source>
</evidence>
<sequence>MSKKKSNDLSKKIQNINKKFEKTLGELDKKLLESEMVTDMINDSLDRTGGSVSSSEVDKLMEEMQSEVNLDNKSAELGKRKDREIEARLNKLKKDTTPTVEGPIPTVDDLRETLKKLKEDEKKILQSTKPIGKVAPRPRNNSQRNNNLAANSRKVQEQNPSKPKINNNNRQPDVPKENAILDDIKPEKSWFAKIIDKVVDIVKELLNNSQNQDTPSPKQQNIEEFRQKRQEILAPVIQAQKKAKLLKEEQKTSREVSRAKRLRRNLAGHDTHKPLRSSTSSITSPPSTPPVKPPVNKNDRGGR</sequence>
<feature type="compositionally biased region" description="Basic and acidic residues" evidence="1">
    <location>
        <begin position="245"/>
        <end position="258"/>
    </location>
</feature>
<feature type="compositionally biased region" description="Low complexity" evidence="1">
    <location>
        <begin position="135"/>
        <end position="153"/>
    </location>
</feature>
<protein>
    <submittedName>
        <fullName evidence="2">Uncharacterized protein</fullName>
    </submittedName>
</protein>
<accession>A0AAT9G7K0</accession>
<feature type="region of interest" description="Disordered" evidence="1">
    <location>
        <begin position="207"/>
        <end position="227"/>
    </location>
</feature>
<feature type="compositionally biased region" description="Polar residues" evidence="1">
    <location>
        <begin position="207"/>
        <end position="220"/>
    </location>
</feature>
<feature type="compositionally biased region" description="Basic and acidic residues" evidence="1">
    <location>
        <begin position="108"/>
        <end position="124"/>
    </location>
</feature>
<organism evidence="2">
    <name type="scientific">Candidatus Tisiphia endosymbiont of Sergentomyia squamirostris</name>
    <dbReference type="NCBI Taxonomy" id="3113639"/>
    <lineage>
        <taxon>Bacteria</taxon>
        <taxon>Pseudomonadati</taxon>
        <taxon>Pseudomonadota</taxon>
        <taxon>Alphaproteobacteria</taxon>
        <taxon>Rickettsiales</taxon>
        <taxon>Rickettsiaceae</taxon>
        <taxon>Rickettsieae</taxon>
        <taxon>Candidatus Tisiphia</taxon>
    </lineage>
</organism>
<dbReference type="EMBL" id="AP029170">
    <property type="protein sequence ID" value="BFD45797.1"/>
    <property type="molecule type" value="Genomic_DNA"/>
</dbReference>
<feature type="region of interest" description="Disordered" evidence="1">
    <location>
        <begin position="89"/>
        <end position="181"/>
    </location>
</feature>
<dbReference type="AlphaFoldDB" id="A0AAT9G7K0"/>
<feature type="compositionally biased region" description="Polar residues" evidence="1">
    <location>
        <begin position="157"/>
        <end position="171"/>
    </location>
</feature>
<gene>
    <name evidence="2" type="ORF">DMENIID0002_04430</name>
</gene>
<evidence type="ECO:0000313" key="2">
    <source>
        <dbReference type="EMBL" id="BFD45797.1"/>
    </source>
</evidence>
<reference evidence="2" key="1">
    <citation type="submission" date="2024-01" db="EMBL/GenBank/DDBJ databases">
        <title>Sequencing the genomes of a sandfly, Sergentomyia squamirostris, and its two endosymbionts.</title>
        <authorList>
            <person name="Itokawa K."/>
            <person name="Sanjoba C."/>
        </authorList>
    </citation>
    <scope>NUCLEOTIDE SEQUENCE</scope>
    <source>
        <strain evidence="2">RiSSQ</strain>
    </source>
</reference>
<proteinExistence type="predicted"/>
<feature type="region of interest" description="Disordered" evidence="1">
    <location>
        <begin position="244"/>
        <end position="303"/>
    </location>
</feature>